<evidence type="ECO:0000256" key="7">
    <source>
        <dbReference type="ARBA" id="ARBA00022989"/>
    </source>
</evidence>
<dbReference type="AlphaFoldDB" id="A0A494RQW2"/>
<dbReference type="GO" id="GO:0005886">
    <property type="term" value="C:plasma membrane"/>
    <property type="evidence" value="ECO:0007669"/>
    <property type="project" value="UniProtKB-SubCell"/>
</dbReference>
<dbReference type="PANTHER" id="PTHR30386">
    <property type="entry name" value="MEMBRANE FUSION SUBUNIT OF EMRAB-TOLC MULTIDRUG EFFLUX PUMP"/>
    <property type="match status" value="1"/>
</dbReference>
<keyword evidence="7 9" id="KW-1133">Transmembrane helix</keyword>
<accession>A0A494RQW2</accession>
<evidence type="ECO:0000259" key="11">
    <source>
        <dbReference type="Pfam" id="PF26002"/>
    </source>
</evidence>
<dbReference type="Gene3D" id="2.40.30.170">
    <property type="match status" value="1"/>
</dbReference>
<evidence type="ECO:0000256" key="4">
    <source>
        <dbReference type="ARBA" id="ARBA00022475"/>
    </source>
</evidence>
<organism evidence="12 13">
    <name type="scientific">Brevundimonas naejangsanensis</name>
    <dbReference type="NCBI Taxonomy" id="588932"/>
    <lineage>
        <taxon>Bacteria</taxon>
        <taxon>Pseudomonadati</taxon>
        <taxon>Pseudomonadota</taxon>
        <taxon>Alphaproteobacteria</taxon>
        <taxon>Caulobacterales</taxon>
        <taxon>Caulobacteraceae</taxon>
        <taxon>Brevundimonas</taxon>
    </lineage>
</organism>
<dbReference type="InterPro" id="IPR010129">
    <property type="entry name" value="T1SS_HlyD"/>
</dbReference>
<dbReference type="PRINTS" id="PR01490">
    <property type="entry name" value="RTXTOXIND"/>
</dbReference>
<keyword evidence="6 9" id="KW-0812">Transmembrane</keyword>
<dbReference type="RefSeq" id="WP_121482800.1">
    <property type="nucleotide sequence ID" value="NZ_CP032707.1"/>
</dbReference>
<dbReference type="InterPro" id="IPR050739">
    <property type="entry name" value="MFP"/>
</dbReference>
<evidence type="ECO:0000256" key="2">
    <source>
        <dbReference type="ARBA" id="ARBA00009477"/>
    </source>
</evidence>
<keyword evidence="3 9" id="KW-0813">Transport</keyword>
<dbReference type="InterPro" id="IPR058982">
    <property type="entry name" value="Beta-barrel_AprE"/>
</dbReference>
<sequence>MAAPLFQTKSGVLDAANDHLERPHREARVGFLIAAAFFLGLLGWAAVIPLDAGAMADGVVAVSGNRQAVQHRDGGIVTDLYVSEGQTVSADQPLLRVATPELAASERAMTSELITLLARRARLTAERDGRAALEEPAAFAALTEADRALAAEALAGQRQLLAARRSSIQTEHAVLSQRIRQQSEQIGGLSHQMASNREQQRLLNEELVGMRRLLPDGFVAVNRIRAMERAAAELDGAYGALSADSARTSEAVGETRMQMMSLDRARLEEVATELGELQQRLDEIQPKLAASREQLARSIIRAPAGGKVVGLKAFTVGGVVAAGSTIMEIVPQDRALVVKARAAPTDADDLKIGMGTQVRFPAIQERNLPILKGAVSRVSADSFEDERTGVRYFEIEVTVPPEELDKIRRLRGETGLRAGLPAEVLVPLRRRSALNYLLEPLTQTLWRSGRQH</sequence>
<evidence type="ECO:0000256" key="1">
    <source>
        <dbReference type="ARBA" id="ARBA00004377"/>
    </source>
</evidence>
<dbReference type="Proteomes" id="UP000276984">
    <property type="component" value="Chromosome"/>
</dbReference>
<dbReference type="EMBL" id="CP032707">
    <property type="protein sequence ID" value="AYG95666.1"/>
    <property type="molecule type" value="Genomic_DNA"/>
</dbReference>
<gene>
    <name evidence="12" type="ORF">D8I30_11085</name>
</gene>
<keyword evidence="4 9" id="KW-1003">Cell membrane</keyword>
<protein>
    <recommendedName>
        <fullName evidence="9">Membrane fusion protein (MFP) family protein</fullName>
    </recommendedName>
</protein>
<feature type="transmembrane region" description="Helical" evidence="9">
    <location>
        <begin position="29"/>
        <end position="47"/>
    </location>
</feature>
<dbReference type="Pfam" id="PF26002">
    <property type="entry name" value="Beta-barrel_AprE"/>
    <property type="match status" value="1"/>
</dbReference>
<evidence type="ECO:0000256" key="6">
    <source>
        <dbReference type="ARBA" id="ARBA00022692"/>
    </source>
</evidence>
<evidence type="ECO:0000256" key="3">
    <source>
        <dbReference type="ARBA" id="ARBA00022448"/>
    </source>
</evidence>
<feature type="domain" description="AprE-like beta-barrel" evidence="11">
    <location>
        <begin position="336"/>
        <end position="427"/>
    </location>
</feature>
<dbReference type="PANTHER" id="PTHR30386:SF17">
    <property type="entry name" value="ALKALINE PROTEASE SECRETION PROTEIN APRE"/>
    <property type="match status" value="1"/>
</dbReference>
<comment type="subcellular location">
    <subcellularLocation>
        <location evidence="1 9">Cell inner membrane</location>
        <topology evidence="1 9">Single-pass membrane protein</topology>
    </subcellularLocation>
</comment>
<evidence type="ECO:0000313" key="13">
    <source>
        <dbReference type="Proteomes" id="UP000276984"/>
    </source>
</evidence>
<proteinExistence type="inferred from homology"/>
<evidence type="ECO:0000256" key="5">
    <source>
        <dbReference type="ARBA" id="ARBA00022519"/>
    </source>
</evidence>
<evidence type="ECO:0000256" key="8">
    <source>
        <dbReference type="ARBA" id="ARBA00023136"/>
    </source>
</evidence>
<evidence type="ECO:0000259" key="10">
    <source>
        <dbReference type="Pfam" id="PF25994"/>
    </source>
</evidence>
<evidence type="ECO:0000313" key="12">
    <source>
        <dbReference type="EMBL" id="AYG95666.1"/>
    </source>
</evidence>
<dbReference type="InterPro" id="IPR058781">
    <property type="entry name" value="HH_AprE-like"/>
</dbReference>
<comment type="similarity">
    <text evidence="2 9">Belongs to the membrane fusion protein (MFP) (TC 8.A.1) family.</text>
</comment>
<keyword evidence="13" id="KW-1185">Reference proteome</keyword>
<name>A0A494RQW2_9CAUL</name>
<keyword evidence="8 9" id="KW-0472">Membrane</keyword>
<dbReference type="Pfam" id="PF25994">
    <property type="entry name" value="HH_AprE"/>
    <property type="match status" value="1"/>
</dbReference>
<reference evidence="12 13" key="1">
    <citation type="submission" date="2018-10" db="EMBL/GenBank/DDBJ databases">
        <title>Complete genome sequence of Brevundimonas naejangsanensis BRV3.</title>
        <authorList>
            <person name="Berrios L."/>
            <person name="Ely B."/>
        </authorList>
    </citation>
    <scope>NUCLEOTIDE SEQUENCE [LARGE SCALE GENOMIC DNA]</scope>
    <source>
        <strain evidence="12 13">BRV3</strain>
    </source>
</reference>
<dbReference type="OrthoDB" id="9810980at2"/>
<dbReference type="NCBIfam" id="TIGR01843">
    <property type="entry name" value="type_I_hlyD"/>
    <property type="match status" value="1"/>
</dbReference>
<keyword evidence="5 9" id="KW-0997">Cell inner membrane</keyword>
<evidence type="ECO:0000256" key="9">
    <source>
        <dbReference type="RuleBase" id="RU365093"/>
    </source>
</evidence>
<feature type="domain" description="AprE-like long alpha-helical hairpin" evidence="10">
    <location>
        <begin position="104"/>
        <end position="294"/>
    </location>
</feature>
<dbReference type="GO" id="GO:0015031">
    <property type="term" value="P:protein transport"/>
    <property type="evidence" value="ECO:0007669"/>
    <property type="project" value="InterPro"/>
</dbReference>